<dbReference type="InterPro" id="IPR002293">
    <property type="entry name" value="AA/rel_permease1"/>
</dbReference>
<keyword evidence="5 6" id="KW-0472">Membrane</keyword>
<feature type="transmembrane region" description="Helical" evidence="6">
    <location>
        <begin position="259"/>
        <end position="281"/>
    </location>
</feature>
<name>A0ABZ2PL48_9NOCA</name>
<feature type="transmembrane region" description="Helical" evidence="6">
    <location>
        <begin position="448"/>
        <end position="467"/>
    </location>
</feature>
<sequence length="491" mass="51930">MTKSLAGDEAADDACRDCGYEPVLKRSLNGFQMFAISFASVSVVIGIFATYDDVLRNAGPVGIWLFPVVAVGQLLVALVYAQFAARIPLSGSSYTWASRLASPKIGWAFGWIAVLCAVTAPVAINNALASQCLMPLFNMEPNETTARLITVALLVVQTMLAIAATRIVGWVNSLSVGVEIGILLVLGLAFAVVVIVMGEGTTDNLFSRGVAESNADYFAIGGGLMAASLMGLTTLVGFETAANMSEEAENPFRSVPRAIIGSVAAAGLLGFLFIVVLTVAIKDLPSASASESSVAEIMHQQFGNGLERPLLAAIAVAFFGAALVTMASTARYIFAMSRDGRFPGHQVMRRVNSRTKTPIPATLLVLAVGVILMLVMPGAALLQLIATGAIFNIGLYLMTIVLYLGVRRKFGKGKSGFDLGRFELPVAIAALVWVTVALAVVLTASTTWATITIVVGLLIPGLAYFLYMLRFDRHALDNTSDDSDLFTDPTK</sequence>
<evidence type="ECO:0000256" key="3">
    <source>
        <dbReference type="ARBA" id="ARBA00022692"/>
    </source>
</evidence>
<dbReference type="RefSeq" id="WP_338890951.1">
    <property type="nucleotide sequence ID" value="NZ_CP147846.1"/>
</dbReference>
<feature type="transmembrane region" description="Helical" evidence="6">
    <location>
        <begin position="355"/>
        <end position="375"/>
    </location>
</feature>
<feature type="transmembrane region" description="Helical" evidence="6">
    <location>
        <begin position="105"/>
        <end position="124"/>
    </location>
</feature>
<proteinExistence type="predicted"/>
<evidence type="ECO:0000256" key="1">
    <source>
        <dbReference type="ARBA" id="ARBA00004141"/>
    </source>
</evidence>
<evidence type="ECO:0000313" key="7">
    <source>
        <dbReference type="EMBL" id="WXG69894.1"/>
    </source>
</evidence>
<keyword evidence="4 6" id="KW-1133">Transmembrane helix</keyword>
<dbReference type="PANTHER" id="PTHR45649">
    <property type="entry name" value="AMINO-ACID PERMEASE BAT1"/>
    <property type="match status" value="1"/>
</dbReference>
<feature type="transmembrane region" description="Helical" evidence="6">
    <location>
        <begin position="424"/>
        <end position="442"/>
    </location>
</feature>
<protein>
    <submittedName>
        <fullName evidence="7">APC family permease</fullName>
    </submittedName>
</protein>
<feature type="transmembrane region" description="Helical" evidence="6">
    <location>
        <begin position="33"/>
        <end position="51"/>
    </location>
</feature>
<feature type="transmembrane region" description="Helical" evidence="6">
    <location>
        <begin position="63"/>
        <end position="84"/>
    </location>
</feature>
<keyword evidence="3 6" id="KW-0812">Transmembrane</keyword>
<dbReference type="PANTHER" id="PTHR45649:SF26">
    <property type="entry name" value="OS04G0435100 PROTEIN"/>
    <property type="match status" value="1"/>
</dbReference>
<organism evidence="7 8">
    <name type="scientific">Rhodococcus sovatensis</name>
    <dbReference type="NCBI Taxonomy" id="1805840"/>
    <lineage>
        <taxon>Bacteria</taxon>
        <taxon>Bacillati</taxon>
        <taxon>Actinomycetota</taxon>
        <taxon>Actinomycetes</taxon>
        <taxon>Mycobacteriales</taxon>
        <taxon>Nocardiaceae</taxon>
        <taxon>Rhodococcus</taxon>
    </lineage>
</organism>
<accession>A0ABZ2PL48</accession>
<evidence type="ECO:0000256" key="2">
    <source>
        <dbReference type="ARBA" id="ARBA00022448"/>
    </source>
</evidence>
<evidence type="ECO:0000256" key="4">
    <source>
        <dbReference type="ARBA" id="ARBA00022989"/>
    </source>
</evidence>
<dbReference type="Proteomes" id="UP001432000">
    <property type="component" value="Chromosome"/>
</dbReference>
<evidence type="ECO:0000256" key="6">
    <source>
        <dbReference type="SAM" id="Phobius"/>
    </source>
</evidence>
<dbReference type="PIRSF" id="PIRSF006060">
    <property type="entry name" value="AA_transporter"/>
    <property type="match status" value="1"/>
</dbReference>
<feature type="transmembrane region" description="Helical" evidence="6">
    <location>
        <begin position="176"/>
        <end position="197"/>
    </location>
</feature>
<feature type="transmembrane region" description="Helical" evidence="6">
    <location>
        <begin position="144"/>
        <end position="164"/>
    </location>
</feature>
<comment type="subcellular location">
    <subcellularLocation>
        <location evidence="1">Membrane</location>
        <topology evidence="1">Multi-pass membrane protein</topology>
    </subcellularLocation>
</comment>
<feature type="transmembrane region" description="Helical" evidence="6">
    <location>
        <begin position="217"/>
        <end position="238"/>
    </location>
</feature>
<gene>
    <name evidence="7" type="ORF">WDS16_04930</name>
</gene>
<feature type="transmembrane region" description="Helical" evidence="6">
    <location>
        <begin position="381"/>
        <end position="404"/>
    </location>
</feature>
<feature type="transmembrane region" description="Helical" evidence="6">
    <location>
        <begin position="310"/>
        <end position="334"/>
    </location>
</feature>
<dbReference type="Gene3D" id="1.20.1740.10">
    <property type="entry name" value="Amino acid/polyamine transporter I"/>
    <property type="match status" value="1"/>
</dbReference>
<dbReference type="Pfam" id="PF13520">
    <property type="entry name" value="AA_permease_2"/>
    <property type="match status" value="1"/>
</dbReference>
<dbReference type="EMBL" id="CP147846">
    <property type="protein sequence ID" value="WXG69894.1"/>
    <property type="molecule type" value="Genomic_DNA"/>
</dbReference>
<keyword evidence="2" id="KW-0813">Transport</keyword>
<reference evidence="7 8" key="1">
    <citation type="submission" date="2024-03" db="EMBL/GenBank/DDBJ databases">
        <title>Natural products discovery in diverse microorganisms through a two-stage MS feature dereplication strategy.</title>
        <authorList>
            <person name="Zhang R."/>
        </authorList>
    </citation>
    <scope>NUCLEOTIDE SEQUENCE [LARGE SCALE GENOMIC DNA]</scope>
    <source>
        <strain evidence="7 8">18930</strain>
    </source>
</reference>
<evidence type="ECO:0000313" key="8">
    <source>
        <dbReference type="Proteomes" id="UP001432000"/>
    </source>
</evidence>
<keyword evidence="8" id="KW-1185">Reference proteome</keyword>
<evidence type="ECO:0000256" key="5">
    <source>
        <dbReference type="ARBA" id="ARBA00023136"/>
    </source>
</evidence>